<dbReference type="InParanoid" id="H0EEK2"/>
<keyword evidence="1" id="KW-0175">Coiled coil</keyword>
<feature type="region of interest" description="Disordered" evidence="2">
    <location>
        <begin position="333"/>
        <end position="399"/>
    </location>
</feature>
<evidence type="ECO:0000313" key="4">
    <source>
        <dbReference type="Proteomes" id="UP000005446"/>
    </source>
</evidence>
<dbReference type="OrthoDB" id="2195113at2759"/>
<dbReference type="GO" id="GO:0042175">
    <property type="term" value="C:nuclear outer membrane-endoplasmic reticulum membrane network"/>
    <property type="evidence" value="ECO:0007669"/>
    <property type="project" value="TreeGrafter"/>
</dbReference>
<comment type="caution">
    <text evidence="3">The sequence shown here is derived from an EMBL/GenBank/DDBJ whole genome shotgun (WGS) entry which is preliminary data.</text>
</comment>
<evidence type="ECO:0000256" key="1">
    <source>
        <dbReference type="SAM" id="Coils"/>
    </source>
</evidence>
<dbReference type="GO" id="GO:0003729">
    <property type="term" value="F:mRNA binding"/>
    <property type="evidence" value="ECO:0007669"/>
    <property type="project" value="TreeGrafter"/>
</dbReference>
<feature type="region of interest" description="Disordered" evidence="2">
    <location>
        <begin position="1"/>
        <end position="32"/>
    </location>
</feature>
<dbReference type="GO" id="GO:0008298">
    <property type="term" value="P:intracellular mRNA localization"/>
    <property type="evidence" value="ECO:0007669"/>
    <property type="project" value="TreeGrafter"/>
</dbReference>
<name>H0EEK2_GLAL7</name>
<accession>H0EEK2</accession>
<feature type="compositionally biased region" description="Polar residues" evidence="2">
    <location>
        <begin position="462"/>
        <end position="475"/>
    </location>
</feature>
<dbReference type="PANTHER" id="PTHR31027:SF2">
    <property type="entry name" value="LEBERCILIN DOMAIN-CONTAINING PROTEIN"/>
    <property type="match status" value="1"/>
</dbReference>
<dbReference type="AlphaFoldDB" id="H0EEK2"/>
<proteinExistence type="predicted"/>
<keyword evidence="4" id="KW-1185">Reference proteome</keyword>
<protein>
    <recommendedName>
        <fullName evidence="5">Nuclear segregation protein BFR1</fullName>
    </recommendedName>
</protein>
<organism evidence="3 4">
    <name type="scientific">Glarea lozoyensis (strain ATCC 74030 / MF5533)</name>
    <dbReference type="NCBI Taxonomy" id="1104152"/>
    <lineage>
        <taxon>Eukaryota</taxon>
        <taxon>Fungi</taxon>
        <taxon>Dikarya</taxon>
        <taxon>Ascomycota</taxon>
        <taxon>Pezizomycotina</taxon>
        <taxon>Leotiomycetes</taxon>
        <taxon>Helotiales</taxon>
        <taxon>Helotiaceae</taxon>
        <taxon>Glarea</taxon>
    </lineage>
</organism>
<evidence type="ECO:0000313" key="3">
    <source>
        <dbReference type="EMBL" id="EHL02915.1"/>
    </source>
</evidence>
<evidence type="ECO:0000256" key="2">
    <source>
        <dbReference type="SAM" id="MobiDB-lite"/>
    </source>
</evidence>
<feature type="region of interest" description="Disordered" evidence="2">
    <location>
        <begin position="265"/>
        <end position="286"/>
    </location>
</feature>
<dbReference type="EMBL" id="AGUE01000016">
    <property type="protein sequence ID" value="EHL02915.1"/>
    <property type="molecule type" value="Genomic_DNA"/>
</dbReference>
<dbReference type="GO" id="GO:1990904">
    <property type="term" value="C:ribonucleoprotein complex"/>
    <property type="evidence" value="ECO:0007669"/>
    <property type="project" value="TreeGrafter"/>
</dbReference>
<dbReference type="Proteomes" id="UP000005446">
    <property type="component" value="Unassembled WGS sequence"/>
</dbReference>
<feature type="compositionally biased region" description="Low complexity" evidence="2">
    <location>
        <begin position="383"/>
        <end position="392"/>
    </location>
</feature>
<feature type="region of interest" description="Disordered" evidence="2">
    <location>
        <begin position="430"/>
        <end position="488"/>
    </location>
</feature>
<reference evidence="3 4" key="1">
    <citation type="journal article" date="2012" name="Eukaryot. Cell">
        <title>Genome sequence of the fungus Glarea lozoyensis: the first genome sequence of a species from the Helotiaceae family.</title>
        <authorList>
            <person name="Youssar L."/>
            <person name="Gruening B.A."/>
            <person name="Erxleben A."/>
            <person name="Guenther S."/>
            <person name="Huettel W."/>
        </authorList>
    </citation>
    <scope>NUCLEOTIDE SEQUENCE [LARGE SCALE GENOMIC DNA]</scope>
    <source>
        <strain evidence="4">ATCC 74030 / MF5533</strain>
    </source>
</reference>
<feature type="compositionally biased region" description="Basic residues" evidence="2">
    <location>
        <begin position="369"/>
        <end position="378"/>
    </location>
</feature>
<sequence>MADVATPSGAAMFDAGNTEKKEKSGKPTAPDAEAYKAALAKLEKEHKAAMDRYTAAKAKCELATSPKDSPSGKERAETLKKLKEIQAKQGEGKAGRGPVLEKIKKLEDSVRTDQNNLKAAKSKLNYKGTEDIDRAIERLDKEVNGGMMKLVDEKKALAEISSLRKQRKQFTGFDDIQKSIDNKRAEIKKLRDSLDDPEAKALSEEYSKLQKKFDELKAAQDEAHSNLSALRDERSKYHKEQQETYAEIKKLKDEHYQAGRAAQKYEFEQRQKARERKKAENEAYQKGKRMERANAILAEAREPAYLDEIRRANSLLAFLDPSFKQEKAALKAASGMEAAASRKVDDSGMKGTKVVKKEEEDYFAGTGGKKSKGKKNKKAAPESPSTPSTPTTGKFSCPPAVMEDCAAMGIDPPMTASDIPSVTEKVKAKLEHWKSDQDAQTKKNVEKAEKEVKRLEAEEDGTSTPSEKPTTTNGHGETKATAGIEEGGSITNEIELVKGAVADVVADLKGASIEDKA</sequence>
<dbReference type="InterPro" id="IPR039604">
    <property type="entry name" value="Bfr1"/>
</dbReference>
<dbReference type="FunCoup" id="H0EEK2">
    <property type="interactions" value="129"/>
</dbReference>
<evidence type="ECO:0008006" key="5">
    <source>
        <dbReference type="Google" id="ProtNLM"/>
    </source>
</evidence>
<gene>
    <name evidence="3" type="ORF">M7I_0881</name>
</gene>
<feature type="compositionally biased region" description="Basic and acidic residues" evidence="2">
    <location>
        <begin position="430"/>
        <end position="456"/>
    </location>
</feature>
<dbReference type="GO" id="GO:0005783">
    <property type="term" value="C:endoplasmic reticulum"/>
    <property type="evidence" value="ECO:0007669"/>
    <property type="project" value="TreeGrafter"/>
</dbReference>
<dbReference type="PANTHER" id="PTHR31027">
    <property type="entry name" value="NUCLEAR SEGREGATION PROTEIN BFR1"/>
    <property type="match status" value="1"/>
</dbReference>
<dbReference type="HOGENOM" id="CLU_023943_1_0_1"/>
<feature type="coiled-coil region" evidence="1">
    <location>
        <begin position="32"/>
        <end position="59"/>
    </location>
</feature>